<keyword evidence="1" id="KW-0812">Transmembrane</keyword>
<dbReference type="EMBL" id="KU052488">
    <property type="protein sequence ID" value="ALY06826.1"/>
    <property type="molecule type" value="Genomic_DNA"/>
</dbReference>
<organism evidence="2 3">
    <name type="scientific">Lactobacillus phage SA-C12</name>
    <dbReference type="NCBI Taxonomy" id="1755697"/>
    <lineage>
        <taxon>Viruses</taxon>
        <taxon>Duplodnaviria</taxon>
        <taxon>Heunggongvirae</taxon>
        <taxon>Uroviricota</taxon>
        <taxon>Caudoviricetes</taxon>
        <taxon>Tybeckvirinae</taxon>
        <taxon>Lenusvirus</taxon>
        <taxon>Lenusvirus SAC12</taxon>
    </lineage>
</organism>
<evidence type="ECO:0000313" key="3">
    <source>
        <dbReference type="Proteomes" id="UP000223158"/>
    </source>
</evidence>
<feature type="transmembrane region" description="Helical" evidence="1">
    <location>
        <begin position="44"/>
        <end position="64"/>
    </location>
</feature>
<protein>
    <submittedName>
        <fullName evidence="2">Holin</fullName>
    </submittedName>
</protein>
<reference evidence="2 3" key="1">
    <citation type="submission" date="2015-11" db="EMBL/GenBank/DDBJ databases">
        <title>Lactobacillus brevis bacteriophage SA-C12: a mosaic Myoviridae member.</title>
        <authorList>
            <person name="Mahony J."/>
        </authorList>
    </citation>
    <scope>NUCLEOTIDE SEQUENCE [LARGE SCALE GENOMIC DNA]</scope>
</reference>
<accession>A0A1I9KK37</accession>
<proteinExistence type="predicted"/>
<keyword evidence="1" id="KW-1133">Transmembrane helix</keyword>
<keyword evidence="1" id="KW-0472">Membrane</keyword>
<evidence type="ECO:0000256" key="1">
    <source>
        <dbReference type="SAM" id="Phobius"/>
    </source>
</evidence>
<dbReference type="InterPro" id="IPR006485">
    <property type="entry name" value="Phage-like_holin"/>
</dbReference>
<evidence type="ECO:0000313" key="2">
    <source>
        <dbReference type="EMBL" id="ALY06826.1"/>
    </source>
</evidence>
<name>A0A1I9KK37_9CAUD</name>
<gene>
    <name evidence="2" type="ORF">SAC12_004</name>
</gene>
<dbReference type="Pfam" id="PF04531">
    <property type="entry name" value="Phage_holin_1"/>
    <property type="match status" value="1"/>
</dbReference>
<dbReference type="Proteomes" id="UP000223158">
    <property type="component" value="Segment"/>
</dbReference>
<sequence length="133" mass="13776">MKKISFKNADGSLNGKLIAGIISLLIVLIQQVLFAFGIKFPGDWTSIVAVINTVLTILGMLGVVTDVQTVSAPTIQEDIETEVQSEVNSTKQAASQAVSQAVSQASVASSQVKSAVAPVTSESAVQESQASQA</sequence>
<feature type="transmembrane region" description="Helical" evidence="1">
    <location>
        <begin position="21"/>
        <end position="38"/>
    </location>
</feature>
<keyword evidence="3" id="KW-1185">Reference proteome</keyword>